<organism evidence="3 4">
    <name type="scientific">Chryseobacterium taeanense</name>
    <dbReference type="NCBI Taxonomy" id="311334"/>
    <lineage>
        <taxon>Bacteria</taxon>
        <taxon>Pseudomonadati</taxon>
        <taxon>Bacteroidota</taxon>
        <taxon>Flavobacteriia</taxon>
        <taxon>Flavobacteriales</taxon>
        <taxon>Weeksellaceae</taxon>
        <taxon>Chryseobacterium group</taxon>
        <taxon>Chryseobacterium</taxon>
    </lineage>
</organism>
<evidence type="ECO:0000259" key="2">
    <source>
        <dbReference type="PROSITE" id="PS50943"/>
    </source>
</evidence>
<dbReference type="InterPro" id="IPR001387">
    <property type="entry name" value="Cro/C1-type_HTH"/>
</dbReference>
<name>A0A1G8M674_9FLAO</name>
<protein>
    <submittedName>
        <fullName evidence="3">Helix-turn-helix</fullName>
    </submittedName>
</protein>
<dbReference type="PANTHER" id="PTHR46558">
    <property type="entry name" value="TRACRIPTIONAL REGULATORY PROTEIN-RELATED-RELATED"/>
    <property type="match status" value="1"/>
</dbReference>
<dbReference type="Proteomes" id="UP000198869">
    <property type="component" value="Unassembled WGS sequence"/>
</dbReference>
<dbReference type="PROSITE" id="PS50943">
    <property type="entry name" value="HTH_CROC1"/>
    <property type="match status" value="1"/>
</dbReference>
<dbReference type="RefSeq" id="WP_228400775.1">
    <property type="nucleotide sequence ID" value="NZ_FNDW01000011.1"/>
</dbReference>
<keyword evidence="1" id="KW-0238">DNA-binding</keyword>
<evidence type="ECO:0000313" key="4">
    <source>
        <dbReference type="Proteomes" id="UP000198869"/>
    </source>
</evidence>
<dbReference type="InterPro" id="IPR010982">
    <property type="entry name" value="Lambda_DNA-bd_dom_sf"/>
</dbReference>
<reference evidence="4" key="1">
    <citation type="submission" date="2016-10" db="EMBL/GenBank/DDBJ databases">
        <authorList>
            <person name="Varghese N."/>
            <person name="Submissions S."/>
        </authorList>
    </citation>
    <scope>NUCLEOTIDE SEQUENCE [LARGE SCALE GENOMIC DNA]</scope>
    <source>
        <strain evidence="4">DSM 17071</strain>
    </source>
</reference>
<sequence>MSKSYFGISFFRIYISDMNKSIYTKEYKILLETLYSLRVGNNLLQNELAKKLNVSQSFISKIENGERRLDLIELKNIVEAMNTTLSEFVSKFEQKIHDSERKI</sequence>
<dbReference type="EMBL" id="FNDW01000011">
    <property type="protein sequence ID" value="SDI63438.1"/>
    <property type="molecule type" value="Genomic_DNA"/>
</dbReference>
<proteinExistence type="predicted"/>
<dbReference type="PANTHER" id="PTHR46558:SF4">
    <property type="entry name" value="DNA-BIDING PHAGE PROTEIN"/>
    <property type="match status" value="1"/>
</dbReference>
<dbReference type="GO" id="GO:0003677">
    <property type="term" value="F:DNA binding"/>
    <property type="evidence" value="ECO:0007669"/>
    <property type="project" value="UniProtKB-KW"/>
</dbReference>
<dbReference type="Pfam" id="PF01381">
    <property type="entry name" value="HTH_3"/>
    <property type="match status" value="1"/>
</dbReference>
<keyword evidence="4" id="KW-1185">Reference proteome</keyword>
<dbReference type="CDD" id="cd00093">
    <property type="entry name" value="HTH_XRE"/>
    <property type="match status" value="1"/>
</dbReference>
<dbReference type="STRING" id="311334.SAMN05421846_1113"/>
<feature type="domain" description="HTH cro/C1-type" evidence="2">
    <location>
        <begin position="34"/>
        <end position="88"/>
    </location>
</feature>
<accession>A0A1G8M674</accession>
<dbReference type="SMART" id="SM00530">
    <property type="entry name" value="HTH_XRE"/>
    <property type="match status" value="1"/>
</dbReference>
<dbReference type="Gene3D" id="1.10.260.40">
    <property type="entry name" value="lambda repressor-like DNA-binding domains"/>
    <property type="match status" value="1"/>
</dbReference>
<evidence type="ECO:0000256" key="1">
    <source>
        <dbReference type="ARBA" id="ARBA00023125"/>
    </source>
</evidence>
<dbReference type="SUPFAM" id="SSF47413">
    <property type="entry name" value="lambda repressor-like DNA-binding domains"/>
    <property type="match status" value="1"/>
</dbReference>
<dbReference type="AlphaFoldDB" id="A0A1G8M674"/>
<evidence type="ECO:0000313" key="3">
    <source>
        <dbReference type="EMBL" id="SDI63438.1"/>
    </source>
</evidence>
<gene>
    <name evidence="3" type="ORF">SAMN05421846_1113</name>
</gene>